<evidence type="ECO:0000313" key="3">
    <source>
        <dbReference type="Proteomes" id="UP000054995"/>
    </source>
</evidence>
<accession>A0A0V1FX82</accession>
<comment type="caution">
    <text evidence="2">The sequence shown here is derived from an EMBL/GenBank/DDBJ whole genome shotgun (WGS) entry which is preliminary data.</text>
</comment>
<sequence length="64" mass="7387">MFLSDKRIVLSKSRVLYFNIFIVVYVDLMQLHGTYSILLASENKLRSLFNCGNDSLTSIIREIS</sequence>
<reference evidence="2 3" key="1">
    <citation type="submission" date="2015-01" db="EMBL/GenBank/DDBJ databases">
        <title>Evolution of Trichinella species and genotypes.</title>
        <authorList>
            <person name="Korhonen P.K."/>
            <person name="Edoardo P."/>
            <person name="Giuseppe L.R."/>
            <person name="Gasser R.B."/>
        </authorList>
    </citation>
    <scope>NUCLEOTIDE SEQUENCE [LARGE SCALE GENOMIC DNA]</scope>
    <source>
        <strain evidence="2">ISS470</strain>
    </source>
</reference>
<keyword evidence="1" id="KW-0472">Membrane</keyword>
<organism evidence="2 3">
    <name type="scientific">Trichinella pseudospiralis</name>
    <name type="common">Parasitic roundworm</name>
    <dbReference type="NCBI Taxonomy" id="6337"/>
    <lineage>
        <taxon>Eukaryota</taxon>
        <taxon>Metazoa</taxon>
        <taxon>Ecdysozoa</taxon>
        <taxon>Nematoda</taxon>
        <taxon>Enoplea</taxon>
        <taxon>Dorylaimia</taxon>
        <taxon>Trichinellida</taxon>
        <taxon>Trichinellidae</taxon>
        <taxon>Trichinella</taxon>
    </lineage>
</organism>
<keyword evidence="1" id="KW-0812">Transmembrane</keyword>
<dbReference type="Proteomes" id="UP000054995">
    <property type="component" value="Unassembled WGS sequence"/>
</dbReference>
<keyword evidence="1" id="KW-1133">Transmembrane helix</keyword>
<name>A0A0V1FX82_TRIPS</name>
<gene>
    <name evidence="2" type="ORF">T4D_5283</name>
</gene>
<proteinExistence type="predicted"/>
<evidence type="ECO:0000313" key="2">
    <source>
        <dbReference type="EMBL" id="KRY90646.1"/>
    </source>
</evidence>
<evidence type="ECO:0000256" key="1">
    <source>
        <dbReference type="SAM" id="Phobius"/>
    </source>
</evidence>
<feature type="transmembrane region" description="Helical" evidence="1">
    <location>
        <begin position="16"/>
        <end position="38"/>
    </location>
</feature>
<protein>
    <submittedName>
        <fullName evidence="2">Uncharacterized protein</fullName>
    </submittedName>
</protein>
<dbReference type="AlphaFoldDB" id="A0A0V1FX82"/>
<dbReference type="EMBL" id="JYDT01000019">
    <property type="protein sequence ID" value="KRY90646.1"/>
    <property type="molecule type" value="Genomic_DNA"/>
</dbReference>
<keyword evidence="3" id="KW-1185">Reference proteome</keyword>